<gene>
    <name evidence="4" type="ORF">RRG46_03660</name>
</gene>
<dbReference type="RefSeq" id="WP_284520862.1">
    <property type="nucleotide sequence ID" value="NZ_CP103987.1"/>
</dbReference>
<evidence type="ECO:0000256" key="2">
    <source>
        <dbReference type="SAM" id="MobiDB-lite"/>
    </source>
</evidence>
<evidence type="ECO:0000313" key="4">
    <source>
        <dbReference type="EMBL" id="WQQ19906.1"/>
    </source>
</evidence>
<feature type="compositionally biased region" description="Basic and acidic residues" evidence="2">
    <location>
        <begin position="71"/>
        <end position="80"/>
    </location>
</feature>
<accession>A0ABD8AJE1</accession>
<evidence type="ECO:0000313" key="5">
    <source>
        <dbReference type="Proteomes" id="UP001327314"/>
    </source>
</evidence>
<name>A0ABD8AJE1_9BACT</name>
<proteinExistence type="predicted"/>
<evidence type="ECO:0000256" key="1">
    <source>
        <dbReference type="SAM" id="Coils"/>
    </source>
</evidence>
<keyword evidence="1" id="KW-0175">Coiled coil</keyword>
<organism evidence="4 5">
    <name type="scientific">Mycoplasmopsis cynos</name>
    <dbReference type="NCBI Taxonomy" id="171284"/>
    <lineage>
        <taxon>Bacteria</taxon>
        <taxon>Bacillati</taxon>
        <taxon>Mycoplasmatota</taxon>
        <taxon>Mycoplasmoidales</taxon>
        <taxon>Metamycoplasmataceae</taxon>
        <taxon>Mycoplasmopsis</taxon>
    </lineage>
</organism>
<keyword evidence="3" id="KW-0732">Signal</keyword>
<dbReference type="EMBL" id="CP141046">
    <property type="protein sequence ID" value="WQQ19906.1"/>
    <property type="molecule type" value="Genomic_DNA"/>
</dbReference>
<feature type="compositionally biased region" description="Polar residues" evidence="2">
    <location>
        <begin position="103"/>
        <end position="120"/>
    </location>
</feature>
<dbReference type="PROSITE" id="PS51257">
    <property type="entry name" value="PROKAR_LIPOPROTEIN"/>
    <property type="match status" value="1"/>
</dbReference>
<sequence length="398" mass="44285">MNKYKKIFSGLGLLSISTLIGASVVACAKKPSPKDSSTEAIDQNNNEGNSTTPEQGKPEMPQNPAPGTDHNNQEKPETPKEGAPAPDAPSTPTPEMPKETPEQNGNTGQSNDSKNNTQDQNKGEAGKNDSKQEDKPAPTPQLPEPKVTVETKSMELLMKIEKLPYPAEKAPAKEKLRKMLESIKVQGDDNVDNDKKIEKLNEFDKELDQIKLKLDEVISNIDKLPYPEKDIKLDKNKEKSAKDKFKEKLNDKSTVNEISNVLPSDWEVKIKKYNDVLSSLSSLLNNSQITNLKKGFLQTDNSIGEGRTESLLIFNIYETARRSGFIPKIDSLSKLSKENKDKFKKQAAEIKNNQSQNHGKNIEWLIENVEKLNSILKNAQDEDKKPHSSQGASNQKNA</sequence>
<reference evidence="4 5" key="1">
    <citation type="submission" date="2023-12" db="EMBL/GenBank/DDBJ databases">
        <title>Hybrid Genome Assemblies of Mycoplasma cynos and Mycoplasma felis isolated from Dogs and Cats with Infectious Respiratory Disease.</title>
        <authorList>
            <person name="Framst I."/>
            <person name="Cai H."/>
            <person name="Ramesh P."/>
            <person name="Maboni G."/>
        </authorList>
    </citation>
    <scope>NUCLEOTIDE SEQUENCE [LARGE SCALE GENOMIC DNA]</scope>
    <source>
        <strain evidence="4 5">30510</strain>
    </source>
</reference>
<feature type="coiled-coil region" evidence="1">
    <location>
        <begin position="193"/>
        <end position="220"/>
    </location>
</feature>
<dbReference type="AlphaFoldDB" id="A0ABD8AJE1"/>
<feature type="compositionally biased region" description="Polar residues" evidence="2">
    <location>
        <begin position="38"/>
        <end position="54"/>
    </location>
</feature>
<dbReference type="Proteomes" id="UP001327314">
    <property type="component" value="Chromosome"/>
</dbReference>
<feature type="compositionally biased region" description="Polar residues" evidence="2">
    <location>
        <begin position="388"/>
        <end position="398"/>
    </location>
</feature>
<feature type="region of interest" description="Disordered" evidence="2">
    <location>
        <begin position="28"/>
        <end position="150"/>
    </location>
</feature>
<feature type="signal peptide" evidence="3">
    <location>
        <begin position="1"/>
        <end position="28"/>
    </location>
</feature>
<feature type="chain" id="PRO_5044867538" evidence="3">
    <location>
        <begin position="29"/>
        <end position="398"/>
    </location>
</feature>
<feature type="region of interest" description="Disordered" evidence="2">
    <location>
        <begin position="377"/>
        <end position="398"/>
    </location>
</feature>
<evidence type="ECO:0000256" key="3">
    <source>
        <dbReference type="SAM" id="SignalP"/>
    </source>
</evidence>
<feature type="compositionally biased region" description="Pro residues" evidence="2">
    <location>
        <begin position="86"/>
        <end position="95"/>
    </location>
</feature>
<feature type="compositionally biased region" description="Basic and acidic residues" evidence="2">
    <location>
        <begin position="121"/>
        <end position="136"/>
    </location>
</feature>
<protein>
    <submittedName>
        <fullName evidence="4">Uncharacterized protein</fullName>
    </submittedName>
</protein>